<dbReference type="Proteomes" id="UP000217258">
    <property type="component" value="Chromosome I"/>
</dbReference>
<evidence type="ECO:0000313" key="2">
    <source>
        <dbReference type="Proteomes" id="UP000217258"/>
    </source>
</evidence>
<evidence type="ECO:0000313" key="1">
    <source>
        <dbReference type="EMBL" id="ATC92045.1"/>
    </source>
</evidence>
<sequence>MMLLLTQSEEAYGLNAYSLFLFFIRVLDLVNVCSQND</sequence>
<protein>
    <submittedName>
        <fullName evidence="1">Uncharacterized protein</fullName>
    </submittedName>
</protein>
<keyword evidence="2" id="KW-1185">Reference proteome</keyword>
<accession>A0ABM6N714</accession>
<proteinExistence type="predicted"/>
<gene>
    <name evidence="1" type="ORF">PISS_a3366</name>
</gene>
<reference evidence="1 2" key="1">
    <citation type="submission" date="2015-06" db="EMBL/GenBank/DDBJ databases">
        <authorList>
            <person name="Xie B.-B."/>
            <person name="Rong J.-C."/>
            <person name="Qin Q.-L."/>
            <person name="Zhang Y.-Z."/>
        </authorList>
    </citation>
    <scope>NUCLEOTIDE SEQUENCE [LARGE SCALE GENOMIC DNA]</scope>
    <source>
        <strain evidence="1 2">KMM 3549</strain>
    </source>
</reference>
<dbReference type="EMBL" id="CP011030">
    <property type="protein sequence ID" value="ATC92045.1"/>
    <property type="molecule type" value="Genomic_DNA"/>
</dbReference>
<organism evidence="1 2">
    <name type="scientific">Pseudoalteromonas issachenkonii</name>
    <dbReference type="NCBI Taxonomy" id="152297"/>
    <lineage>
        <taxon>Bacteria</taxon>
        <taxon>Pseudomonadati</taxon>
        <taxon>Pseudomonadota</taxon>
        <taxon>Gammaproteobacteria</taxon>
        <taxon>Alteromonadales</taxon>
        <taxon>Pseudoalteromonadaceae</taxon>
        <taxon>Pseudoalteromonas</taxon>
    </lineage>
</organism>
<name>A0ABM6N714_9GAMM</name>